<protein>
    <submittedName>
        <fullName evidence="2">Uncharacterized protein</fullName>
    </submittedName>
</protein>
<reference evidence="2 3" key="1">
    <citation type="submission" date="2019-10" db="EMBL/GenBank/DDBJ databases">
        <title>Assembly and Annotation for the nematode Trichostrongylus colubriformis.</title>
        <authorList>
            <person name="Martin J."/>
        </authorList>
    </citation>
    <scope>NUCLEOTIDE SEQUENCE [LARGE SCALE GENOMIC DNA]</scope>
    <source>
        <strain evidence="2">G859</strain>
        <tissue evidence="2">Whole worm</tissue>
    </source>
</reference>
<feature type="region of interest" description="Disordered" evidence="1">
    <location>
        <begin position="72"/>
        <end position="106"/>
    </location>
</feature>
<keyword evidence="3" id="KW-1185">Reference proteome</keyword>
<feature type="compositionally biased region" description="Basic and acidic residues" evidence="1">
    <location>
        <begin position="97"/>
        <end position="106"/>
    </location>
</feature>
<dbReference type="Proteomes" id="UP001331761">
    <property type="component" value="Unassembled WGS sequence"/>
</dbReference>
<dbReference type="EMBL" id="WIXE01006764">
    <property type="protein sequence ID" value="KAK5981001.1"/>
    <property type="molecule type" value="Genomic_DNA"/>
</dbReference>
<sequence>MLVGFLCLTYHSRHPTYFHRTCIPQRSSPFGSDRLINPYHWSQDFLQFIGGRGSFSGHANIHHVSEEQPVKHTRYFGCDHPPRKEGRGSMSSRIPRGHSDRNPLTV</sequence>
<proteinExistence type="predicted"/>
<name>A0AAN8IPG2_TRICO</name>
<evidence type="ECO:0000256" key="1">
    <source>
        <dbReference type="SAM" id="MobiDB-lite"/>
    </source>
</evidence>
<evidence type="ECO:0000313" key="3">
    <source>
        <dbReference type="Proteomes" id="UP001331761"/>
    </source>
</evidence>
<gene>
    <name evidence="2" type="ORF">GCK32_005393</name>
</gene>
<evidence type="ECO:0000313" key="2">
    <source>
        <dbReference type="EMBL" id="KAK5981001.1"/>
    </source>
</evidence>
<comment type="caution">
    <text evidence="2">The sequence shown here is derived from an EMBL/GenBank/DDBJ whole genome shotgun (WGS) entry which is preliminary data.</text>
</comment>
<accession>A0AAN8IPG2</accession>
<organism evidence="2 3">
    <name type="scientific">Trichostrongylus colubriformis</name>
    <name type="common">Black scour worm</name>
    <dbReference type="NCBI Taxonomy" id="6319"/>
    <lineage>
        <taxon>Eukaryota</taxon>
        <taxon>Metazoa</taxon>
        <taxon>Ecdysozoa</taxon>
        <taxon>Nematoda</taxon>
        <taxon>Chromadorea</taxon>
        <taxon>Rhabditida</taxon>
        <taxon>Rhabditina</taxon>
        <taxon>Rhabditomorpha</taxon>
        <taxon>Strongyloidea</taxon>
        <taxon>Trichostrongylidae</taxon>
        <taxon>Trichostrongylus</taxon>
    </lineage>
</organism>
<dbReference type="AlphaFoldDB" id="A0AAN8IPG2"/>